<dbReference type="EC" id="2.1.1.72" evidence="1"/>
<proteinExistence type="predicted"/>
<evidence type="ECO:0000313" key="9">
    <source>
        <dbReference type="Proteomes" id="UP000215367"/>
    </source>
</evidence>
<dbReference type="PROSITE" id="PS00092">
    <property type="entry name" value="N6_MTASE"/>
    <property type="match status" value="1"/>
</dbReference>
<dbReference type="GO" id="GO:0032259">
    <property type="term" value="P:methylation"/>
    <property type="evidence" value="ECO:0007669"/>
    <property type="project" value="UniProtKB-KW"/>
</dbReference>
<evidence type="ECO:0000256" key="1">
    <source>
        <dbReference type="ARBA" id="ARBA00011900"/>
    </source>
</evidence>
<dbReference type="AlphaFoldDB" id="A0A235HHK0"/>
<dbReference type="PRINTS" id="PR00507">
    <property type="entry name" value="N12N6MTFRASE"/>
</dbReference>
<sequence>MNRNKLKTYAPKARLAFIQAVTARASKFGITASKIEPVQVQGDVALIGGQAYPRKVAEQRRKLEERIGLRSFEQVMEEAAYTWFNRFAAIRFMEIHGYLDHGYRVLSHPEGKVTPEIIEHAEHIDLPGLDREKVIDLKLDGTKDEELYRMLLTAQCNALHAGMPFLFESIDDETELLLPNNLLHSDSPIRQMVSEIGEADWEKIEIIGWLYQFYISDRNEEVSSGVVKEEDIPAATQLFTPNWIAKYMVHNSLGAMWLESKPLSRIRPMMDYYIAPAEQPAGVKDTLAEVEPTQLDPEEITFLDPACGSGHILVEAYDLFKEIYLDCGYTLRDIPKLILERNLYGFDIDNRAAQLASFAILMKAREDDPRIVRKNPEINVFALQEYGNFEDICSPLLKAQAEIEKVNHNDIRVELKAISDFFESANTFGSLKRVSRAQQQAAQTLRRYLDRPSNGSSLQHWAADESALTLSHAIRQVELLARQYDVVVANPPYMGAANHCDKLKRFLRANFNDYDRDLFSSFIVKNISFCREGGYIGTLAQMAWMFISSYEALRAHILKSTTIFSLVQLEYDAFEYVKAHVCAFVVKNTKIPNYKGTYIKLSEFKGAPNQGPKTLEAVKNRNCGWLYEASEDEYRKLPGMPIAYWLSDNARRAFQSGKLLGEFAKPMVGMRTGDNARFLRLWHEVSLEKTSFECNSASEAMDRKIKWVPFIKGGDFRRWYGNKEYVVNWENNGEEIKEATLAKYPQLSRDNLGWKISNEKQYFRRGITWTAISSVFLGVRALDSGCIFGTGGSCLFPPEHLRNWMLSFLCSNVSIHFLNALNSTTNINVENISSLPILFDSSSLAQSDEISDACCMLAKRDWDSYETSWDFQQSAILFPTVKGATVEESFLNWDNECRLSFSRMKSLEEESNRLFISLYGLENELSPTVPDAQITLAQANRYKDTCRLLSYSIGCMLGRYSVAEPGLIYASSGNAGFDATRYGDFPADDDGIIPITEAEWFSDDAANRFAEFLKVAWSPETLKENLKFVADSLGSKANETPMDTIRRYLSRDFYKDHLKTYKKRPIYWLFSSGKEKAFECLVYLHRYNESTLSRMRMEYVTPLQGRVSARIEQLDRDIQAAATTAAQNKLRKEQEKLKKQQAELIKFDDELRHYADKRIKLDLDDGVKVNYGKFGNLLAEVKTVTGGSDE</sequence>
<keyword evidence="6" id="KW-0175">Coiled coil</keyword>
<dbReference type="GO" id="GO:0009007">
    <property type="term" value="F:site-specific DNA-methyltransferase (adenine-specific) activity"/>
    <property type="evidence" value="ECO:0007669"/>
    <property type="project" value="UniProtKB-EC"/>
</dbReference>
<name>A0A235HHK0_AZOBR</name>
<evidence type="ECO:0000259" key="7">
    <source>
        <dbReference type="Pfam" id="PF07669"/>
    </source>
</evidence>
<dbReference type="GO" id="GO:0006304">
    <property type="term" value="P:DNA modification"/>
    <property type="evidence" value="ECO:0007669"/>
    <property type="project" value="InterPro"/>
</dbReference>
<dbReference type="NCBIfam" id="NF033452">
    <property type="entry name" value="BREX_1_MTaseX"/>
    <property type="match status" value="1"/>
</dbReference>
<organism evidence="8 9">
    <name type="scientific">Azospirillum brasilense</name>
    <dbReference type="NCBI Taxonomy" id="192"/>
    <lineage>
        <taxon>Bacteria</taxon>
        <taxon>Pseudomonadati</taxon>
        <taxon>Pseudomonadota</taxon>
        <taxon>Alphaproteobacteria</taxon>
        <taxon>Rhodospirillales</taxon>
        <taxon>Azospirillaceae</taxon>
        <taxon>Azospirillum</taxon>
    </lineage>
</organism>
<dbReference type="Proteomes" id="UP000215367">
    <property type="component" value="Unassembled WGS sequence"/>
</dbReference>
<evidence type="ECO:0000256" key="5">
    <source>
        <dbReference type="ARBA" id="ARBA00047942"/>
    </source>
</evidence>
<evidence type="ECO:0000256" key="4">
    <source>
        <dbReference type="ARBA" id="ARBA00022691"/>
    </source>
</evidence>
<protein>
    <recommendedName>
        <fullName evidence="1">site-specific DNA-methyltransferase (adenine-specific)</fullName>
        <ecNumber evidence="1">2.1.1.72</ecNumber>
    </recommendedName>
</protein>
<dbReference type="InterPro" id="IPR011639">
    <property type="entry name" value="MethylTrfase_TaqI-like_dom"/>
</dbReference>
<accession>A0A235HHK0</accession>
<dbReference type="RefSeq" id="WP_094302077.1">
    <property type="nucleotide sequence ID" value="NZ_NOWT01000003.1"/>
</dbReference>
<dbReference type="GO" id="GO:0003676">
    <property type="term" value="F:nucleic acid binding"/>
    <property type="evidence" value="ECO:0007669"/>
    <property type="project" value="InterPro"/>
</dbReference>
<gene>
    <name evidence="8" type="ORF">CHT98_04465</name>
</gene>
<keyword evidence="4" id="KW-0949">S-adenosyl-L-methionine</keyword>
<feature type="coiled-coil region" evidence="6">
    <location>
        <begin position="1120"/>
        <end position="1150"/>
    </location>
</feature>
<dbReference type="SUPFAM" id="SSF53335">
    <property type="entry name" value="S-adenosyl-L-methionine-dependent methyltransferases"/>
    <property type="match status" value="1"/>
</dbReference>
<dbReference type="Gene3D" id="3.40.50.150">
    <property type="entry name" value="Vaccinia Virus protein VP39"/>
    <property type="match status" value="1"/>
</dbReference>
<evidence type="ECO:0000313" key="8">
    <source>
        <dbReference type="EMBL" id="OYD85308.1"/>
    </source>
</evidence>
<evidence type="ECO:0000256" key="2">
    <source>
        <dbReference type="ARBA" id="ARBA00022603"/>
    </source>
</evidence>
<comment type="caution">
    <text evidence="8">The sequence shown here is derived from an EMBL/GenBank/DDBJ whole genome shotgun (WGS) entry which is preliminary data.</text>
</comment>
<evidence type="ECO:0000256" key="3">
    <source>
        <dbReference type="ARBA" id="ARBA00022679"/>
    </source>
</evidence>
<keyword evidence="2" id="KW-0489">Methyltransferase</keyword>
<keyword evidence="3" id="KW-0808">Transferase</keyword>
<reference evidence="8 9" key="1">
    <citation type="submission" date="2017-07" db="EMBL/GenBank/DDBJ databases">
        <title>Whole genome sequence of Azospirillum brasilense 2A1, a potential biofertilizer strain.</title>
        <authorList>
            <person name="Fontana C.A."/>
            <person name="Toffoli L.M."/>
            <person name="Salazar S.M."/>
            <person name="Puglisi E."/>
            <person name="Pedraza R."/>
            <person name="Bassi D."/>
            <person name="Cocconcelli P.S."/>
        </authorList>
    </citation>
    <scope>NUCLEOTIDE SEQUENCE [LARGE SCALE GENOMIC DNA]</scope>
    <source>
        <strain evidence="8 9">2A1</strain>
    </source>
</reference>
<dbReference type="InterPro" id="IPR029063">
    <property type="entry name" value="SAM-dependent_MTases_sf"/>
</dbReference>
<dbReference type="InterPro" id="IPR002052">
    <property type="entry name" value="DNA_methylase_N6_adenine_CS"/>
</dbReference>
<evidence type="ECO:0000256" key="6">
    <source>
        <dbReference type="SAM" id="Coils"/>
    </source>
</evidence>
<comment type="catalytic activity">
    <reaction evidence="5">
        <text>a 2'-deoxyadenosine in DNA + S-adenosyl-L-methionine = an N(6)-methyl-2'-deoxyadenosine in DNA + S-adenosyl-L-homocysteine + H(+)</text>
        <dbReference type="Rhea" id="RHEA:15197"/>
        <dbReference type="Rhea" id="RHEA-COMP:12418"/>
        <dbReference type="Rhea" id="RHEA-COMP:12419"/>
        <dbReference type="ChEBI" id="CHEBI:15378"/>
        <dbReference type="ChEBI" id="CHEBI:57856"/>
        <dbReference type="ChEBI" id="CHEBI:59789"/>
        <dbReference type="ChEBI" id="CHEBI:90615"/>
        <dbReference type="ChEBI" id="CHEBI:90616"/>
        <dbReference type="EC" id="2.1.1.72"/>
    </reaction>
</comment>
<dbReference type="InterPro" id="IPR050953">
    <property type="entry name" value="N4_N6_ade-DNA_methylase"/>
</dbReference>
<dbReference type="PANTHER" id="PTHR33841:SF1">
    <property type="entry name" value="DNA METHYLTRANSFERASE A"/>
    <property type="match status" value="1"/>
</dbReference>
<dbReference type="PANTHER" id="PTHR33841">
    <property type="entry name" value="DNA METHYLTRANSFERASE YEEA-RELATED"/>
    <property type="match status" value="1"/>
</dbReference>
<dbReference type="Pfam" id="PF07669">
    <property type="entry name" value="Eco57I"/>
    <property type="match status" value="1"/>
</dbReference>
<feature type="domain" description="Type II methyltransferase M.TaqI-like" evidence="7">
    <location>
        <begin position="342"/>
        <end position="574"/>
    </location>
</feature>
<dbReference type="EMBL" id="NOWT01000003">
    <property type="protein sequence ID" value="OYD85308.1"/>
    <property type="molecule type" value="Genomic_DNA"/>
</dbReference>
<dbReference type="InterPro" id="IPR047939">
    <property type="entry name" value="BREX_1_PglX"/>
</dbReference>